<proteinExistence type="inferred from homology"/>
<evidence type="ECO:0000256" key="3">
    <source>
        <dbReference type="ARBA" id="ARBA00022614"/>
    </source>
</evidence>
<feature type="signal peptide" evidence="9">
    <location>
        <begin position="1"/>
        <end position="30"/>
    </location>
</feature>
<comment type="subcellular location">
    <subcellularLocation>
        <location evidence="2">Cell envelope</location>
    </subcellularLocation>
    <subcellularLocation>
        <location evidence="1">Membrane</location>
        <topology evidence="1">Single-pass membrane protein</topology>
    </subcellularLocation>
</comment>
<dbReference type="GO" id="GO:0016020">
    <property type="term" value="C:membrane"/>
    <property type="evidence" value="ECO:0007669"/>
    <property type="project" value="UniProtKB-SubCell"/>
</dbReference>
<keyword evidence="5" id="KW-0677">Repeat</keyword>
<evidence type="ECO:0000256" key="2">
    <source>
        <dbReference type="ARBA" id="ARBA00004196"/>
    </source>
</evidence>
<dbReference type="InterPro" id="IPR051848">
    <property type="entry name" value="PGIP"/>
</dbReference>
<evidence type="ECO:0000313" key="11">
    <source>
        <dbReference type="EMBL" id="PNY09964.1"/>
    </source>
</evidence>
<keyword evidence="9" id="KW-0732">Signal</keyword>
<feature type="chain" id="PRO_5014330480" evidence="9">
    <location>
        <begin position="31"/>
        <end position="660"/>
    </location>
</feature>
<dbReference type="SUPFAM" id="SSF52058">
    <property type="entry name" value="L domain-like"/>
    <property type="match status" value="2"/>
</dbReference>
<dbReference type="Pfam" id="PF00560">
    <property type="entry name" value="LRR_1"/>
    <property type="match status" value="5"/>
</dbReference>
<accession>A0A2K3P3U1</accession>
<evidence type="ECO:0000313" key="12">
    <source>
        <dbReference type="Proteomes" id="UP000236291"/>
    </source>
</evidence>
<organism evidence="11 12">
    <name type="scientific">Trifolium pratense</name>
    <name type="common">Red clover</name>
    <dbReference type="NCBI Taxonomy" id="57577"/>
    <lineage>
        <taxon>Eukaryota</taxon>
        <taxon>Viridiplantae</taxon>
        <taxon>Streptophyta</taxon>
        <taxon>Embryophyta</taxon>
        <taxon>Tracheophyta</taxon>
        <taxon>Spermatophyta</taxon>
        <taxon>Magnoliopsida</taxon>
        <taxon>eudicotyledons</taxon>
        <taxon>Gunneridae</taxon>
        <taxon>Pentapetalae</taxon>
        <taxon>rosids</taxon>
        <taxon>fabids</taxon>
        <taxon>Fabales</taxon>
        <taxon>Fabaceae</taxon>
        <taxon>Papilionoideae</taxon>
        <taxon>50 kb inversion clade</taxon>
        <taxon>NPAAA clade</taxon>
        <taxon>Hologalegina</taxon>
        <taxon>IRL clade</taxon>
        <taxon>Trifolieae</taxon>
        <taxon>Trifolium</taxon>
    </lineage>
</organism>
<evidence type="ECO:0000256" key="7">
    <source>
        <dbReference type="ARBA" id="ARBA00023136"/>
    </source>
</evidence>
<evidence type="ECO:0000259" key="10">
    <source>
        <dbReference type="Pfam" id="PF08263"/>
    </source>
</evidence>
<evidence type="ECO:0000256" key="5">
    <source>
        <dbReference type="ARBA" id="ARBA00022737"/>
    </source>
</evidence>
<keyword evidence="4" id="KW-0812">Transmembrane</keyword>
<dbReference type="PANTHER" id="PTHR48059">
    <property type="entry name" value="POLYGALACTURONASE INHIBITOR 1"/>
    <property type="match status" value="1"/>
</dbReference>
<gene>
    <name evidence="11" type="ORF">L195_g006526</name>
</gene>
<dbReference type="Gene3D" id="3.80.10.10">
    <property type="entry name" value="Ribonuclease Inhibitor"/>
    <property type="match status" value="2"/>
</dbReference>
<evidence type="ECO:0000256" key="6">
    <source>
        <dbReference type="ARBA" id="ARBA00022989"/>
    </source>
</evidence>
<evidence type="ECO:0000256" key="9">
    <source>
        <dbReference type="SAM" id="SignalP"/>
    </source>
</evidence>
<dbReference type="InterPro" id="IPR001611">
    <property type="entry name" value="Leu-rich_rpt"/>
</dbReference>
<evidence type="ECO:0000256" key="8">
    <source>
        <dbReference type="ARBA" id="ARBA00038043"/>
    </source>
</evidence>
<dbReference type="InterPro" id="IPR032675">
    <property type="entry name" value="LRR_dom_sf"/>
</dbReference>
<dbReference type="AlphaFoldDB" id="A0A2K3P3U1"/>
<dbReference type="InterPro" id="IPR013210">
    <property type="entry name" value="LRR_N_plant-typ"/>
</dbReference>
<feature type="domain" description="Leucine-rich repeat-containing N-terminal plant-type" evidence="10">
    <location>
        <begin position="35"/>
        <end position="74"/>
    </location>
</feature>
<comment type="similarity">
    <text evidence="8">Belongs to the polygalacturonase-inhibiting protein family.</text>
</comment>
<evidence type="ECO:0000256" key="4">
    <source>
        <dbReference type="ARBA" id="ARBA00022692"/>
    </source>
</evidence>
<evidence type="ECO:0000256" key="1">
    <source>
        <dbReference type="ARBA" id="ARBA00004167"/>
    </source>
</evidence>
<keyword evidence="7" id="KW-0472">Membrane</keyword>
<dbReference type="FunFam" id="3.80.10.10:FF:000095">
    <property type="entry name" value="LRR receptor-like serine/threonine-protein kinase GSO1"/>
    <property type="match status" value="2"/>
</dbReference>
<protein>
    <submittedName>
        <fullName evidence="11">Polygalacturonase inhibitor 2-like protein</fullName>
    </submittedName>
</protein>
<dbReference type="Pfam" id="PF08263">
    <property type="entry name" value="LRRNT_2"/>
    <property type="match status" value="2"/>
</dbReference>
<name>A0A2K3P3U1_TRIPR</name>
<comment type="caution">
    <text evidence="11">The sequence shown here is derived from an EMBL/GenBank/DDBJ whole genome shotgun (WGS) entry which is preliminary data.</text>
</comment>
<keyword evidence="6" id="KW-1133">Transmembrane helix</keyword>
<dbReference type="Proteomes" id="UP000236291">
    <property type="component" value="Unassembled WGS sequence"/>
</dbReference>
<sequence>MVLSNMQFPSCILLLLIILTTHNLIIPSRSEKCNPDDKNALLQIKKQFGNPTKLSSWNPTTDCCNGTWEGVSCDTDTQTYRVNDLDLSDLDLPQPLPIPPSIINLPFLFYLSLSRIPNLVGSIPSSISSLSKLRYLYFSHSNISGEIPNTLSQIKTLVTLDFSYNKLTGPLPDTISSLPNLVGITFDGNQLTGAIPESYGSFSNLFTSMTLSRNRLSGKIPASLAKLNLAFVDLSRNALEGDASVLFGSNKNTQKIVLAMNSFSFDIGKVGLSTNLNGLDLRNNKIYGMLPEGLTELKFLHNFNVSYNSLCGEIPQGGNLKRKHFPSSILLPLLILATHYLIIPSNSEKCHPDDKKVLLQIKIQLGNPTNLSSWDPTTDCNRTWYGVGCDTDTQTYRVNYLSLDFVNLPQPVPIPPSITDLHFLTFLFIYRTPNLVGPIPTSISKLTKLLYLTISNTSVNGNIPNTLSQIKTLLTIDFTNNKLTGPLPDTLSSLPNFGGISFDGNQLTGPIPESYGSFPNSFTVLSLSRNQLSGKIPASLAKLNLTYVNLSQNMLEGDGSVFFGSKKQTTEIVLAKNLFAFDIGKVELANDLKQLDLKRNKIYGTLPEGLSELKFLHYFNVSYNNLCGQIPQGSNLRRFDEYCYAHNKCLCGSPLPACKT</sequence>
<dbReference type="STRING" id="57577.A0A2K3P3U1"/>
<dbReference type="EMBL" id="ASHM01003494">
    <property type="protein sequence ID" value="PNY09964.1"/>
    <property type="molecule type" value="Genomic_DNA"/>
</dbReference>
<reference evidence="11 12" key="1">
    <citation type="journal article" date="2014" name="Am. J. Bot.">
        <title>Genome assembly and annotation for red clover (Trifolium pratense; Fabaceae).</title>
        <authorList>
            <person name="Istvanek J."/>
            <person name="Jaros M."/>
            <person name="Krenek A."/>
            <person name="Repkova J."/>
        </authorList>
    </citation>
    <scope>NUCLEOTIDE SEQUENCE [LARGE SCALE GENOMIC DNA]</scope>
    <source>
        <strain evidence="12">cv. Tatra</strain>
        <tissue evidence="11">Young leaves</tissue>
    </source>
</reference>
<dbReference type="PANTHER" id="PTHR48059:SF24">
    <property type="entry name" value="POLYGALACTURONASE INHIBITOR"/>
    <property type="match status" value="1"/>
</dbReference>
<keyword evidence="3" id="KW-0433">Leucine-rich repeat</keyword>
<feature type="domain" description="Leucine-rich repeat-containing N-terminal plant-type" evidence="10">
    <location>
        <begin position="351"/>
        <end position="390"/>
    </location>
</feature>
<reference evidence="11 12" key="2">
    <citation type="journal article" date="2017" name="Front. Plant Sci.">
        <title>Gene Classification and Mining of Molecular Markers Useful in Red Clover (Trifolium pratense) Breeding.</title>
        <authorList>
            <person name="Istvanek J."/>
            <person name="Dluhosova J."/>
            <person name="Dluhos P."/>
            <person name="Patkova L."/>
            <person name="Nedelnik J."/>
            <person name="Repkova J."/>
        </authorList>
    </citation>
    <scope>NUCLEOTIDE SEQUENCE [LARGE SCALE GENOMIC DNA]</scope>
    <source>
        <strain evidence="12">cv. Tatra</strain>
        <tissue evidence="11">Young leaves</tissue>
    </source>
</reference>